<dbReference type="Proteomes" id="UP001341297">
    <property type="component" value="Unassembled WGS sequence"/>
</dbReference>
<comment type="caution">
    <text evidence="5">The sequence shown here is derived from an EMBL/GenBank/DDBJ whole genome shotgun (WGS) entry which is preliminary data.</text>
</comment>
<gene>
    <name evidence="5" type="ORF">AB447_217615</name>
    <name evidence="6" type="ORF">P8828_14765</name>
</gene>
<feature type="domain" description="HTH tetR-type" evidence="4">
    <location>
        <begin position="2"/>
        <end position="62"/>
    </location>
</feature>
<dbReference type="PANTHER" id="PTHR43479">
    <property type="entry name" value="ACREF/ENVCD OPERON REPRESSOR-RELATED"/>
    <property type="match status" value="1"/>
</dbReference>
<evidence type="ECO:0000256" key="2">
    <source>
        <dbReference type="ARBA" id="ARBA00023125"/>
    </source>
</evidence>
<organism evidence="5 7">
    <name type="scientific">Bacillus glycinifermentans</name>
    <dbReference type="NCBI Taxonomy" id="1664069"/>
    <lineage>
        <taxon>Bacteria</taxon>
        <taxon>Bacillati</taxon>
        <taxon>Bacillota</taxon>
        <taxon>Bacilli</taxon>
        <taxon>Bacillales</taxon>
        <taxon>Bacillaceae</taxon>
        <taxon>Bacillus</taxon>
    </lineage>
</organism>
<reference evidence="5" key="2">
    <citation type="submission" date="2015-10" db="EMBL/GenBank/DDBJ databases">
        <authorList>
            <person name="Gilbert D.G."/>
        </authorList>
    </citation>
    <scope>NUCLEOTIDE SEQUENCE</scope>
    <source>
        <strain evidence="5">GO-13</strain>
    </source>
</reference>
<evidence type="ECO:0000313" key="5">
    <source>
        <dbReference type="EMBL" id="KRT93621.1"/>
    </source>
</evidence>
<dbReference type="InterPro" id="IPR050624">
    <property type="entry name" value="HTH-type_Tx_Regulator"/>
</dbReference>
<dbReference type="InterPro" id="IPR023772">
    <property type="entry name" value="DNA-bd_HTH_TetR-type_CS"/>
</dbReference>
<accession>A0A0T6BPQ4</accession>
<evidence type="ECO:0000256" key="3">
    <source>
        <dbReference type="PROSITE-ProRule" id="PRU00335"/>
    </source>
</evidence>
<dbReference type="PRINTS" id="PR00455">
    <property type="entry name" value="HTHTETR"/>
</dbReference>
<reference evidence="6 8" key="3">
    <citation type="submission" date="2023-03" db="EMBL/GenBank/DDBJ databases">
        <title>Agriculturally important microbes genome sequencing.</title>
        <authorList>
            <person name="Dunlap C."/>
        </authorList>
    </citation>
    <scope>NUCLEOTIDE SEQUENCE [LARGE SCALE GENOMIC DNA]</scope>
    <source>
        <strain evidence="6 8">CBP-3203</strain>
    </source>
</reference>
<name>A0A0T6BPQ4_9BACI</name>
<dbReference type="RefSeq" id="WP_048353941.1">
    <property type="nucleotide sequence ID" value="NZ_CP023481.1"/>
</dbReference>
<protein>
    <submittedName>
        <fullName evidence="5">TetR family transcriptional regulator</fullName>
    </submittedName>
    <submittedName>
        <fullName evidence="6">TetR/AcrR family transcriptional regulator</fullName>
    </submittedName>
</protein>
<reference evidence="5 7" key="1">
    <citation type="journal article" date="2015" name="Int. J. Syst. Evol. Microbiol.">
        <title>Bacillus glycinifermentans sp. nov., isolated from fermented soybean paste.</title>
        <authorList>
            <person name="Kim S.J."/>
            <person name="Dunlap C.A."/>
            <person name="Kwon S.W."/>
            <person name="Rooney A.P."/>
        </authorList>
    </citation>
    <scope>NUCLEOTIDE SEQUENCE [LARGE SCALE GENOMIC DNA]</scope>
    <source>
        <strain evidence="5 7">GO-13</strain>
    </source>
</reference>
<evidence type="ECO:0000256" key="1">
    <source>
        <dbReference type="ARBA" id="ARBA00022491"/>
    </source>
</evidence>
<keyword evidence="8" id="KW-1185">Reference proteome</keyword>
<keyword evidence="1" id="KW-0678">Repressor</keyword>
<dbReference type="SUPFAM" id="SSF46689">
    <property type="entry name" value="Homeodomain-like"/>
    <property type="match status" value="1"/>
</dbReference>
<feature type="DNA-binding region" description="H-T-H motif" evidence="3">
    <location>
        <begin position="25"/>
        <end position="44"/>
    </location>
</feature>
<evidence type="ECO:0000259" key="4">
    <source>
        <dbReference type="PROSITE" id="PS50977"/>
    </source>
</evidence>
<evidence type="ECO:0000313" key="8">
    <source>
        <dbReference type="Proteomes" id="UP001341297"/>
    </source>
</evidence>
<dbReference type="EMBL" id="JARRTL010000014">
    <property type="protein sequence ID" value="MEC0486069.1"/>
    <property type="molecule type" value="Genomic_DNA"/>
</dbReference>
<dbReference type="AlphaFoldDB" id="A0A0T6BPQ4"/>
<dbReference type="Gene3D" id="1.10.357.10">
    <property type="entry name" value="Tetracycline Repressor, domain 2"/>
    <property type="match status" value="1"/>
</dbReference>
<keyword evidence="2 3" id="KW-0238">DNA-binding</keyword>
<dbReference type="Pfam" id="PF00440">
    <property type="entry name" value="TetR_N"/>
    <property type="match status" value="1"/>
</dbReference>
<proteinExistence type="predicted"/>
<dbReference type="OrthoDB" id="9812993at2"/>
<dbReference type="InterPro" id="IPR001647">
    <property type="entry name" value="HTH_TetR"/>
</dbReference>
<dbReference type="InterPro" id="IPR009057">
    <property type="entry name" value="Homeodomain-like_sf"/>
</dbReference>
<dbReference type="Proteomes" id="UP000036168">
    <property type="component" value="Unassembled WGS sequence"/>
</dbReference>
<dbReference type="PANTHER" id="PTHR43479:SF22">
    <property type="entry name" value="TRANSCRIPTIONAL REGULATOR, TETR FAMILY"/>
    <property type="match status" value="1"/>
</dbReference>
<dbReference type="GO" id="GO:0003677">
    <property type="term" value="F:DNA binding"/>
    <property type="evidence" value="ECO:0007669"/>
    <property type="project" value="UniProtKB-UniRule"/>
</dbReference>
<dbReference type="EMBL" id="LECW02000020">
    <property type="protein sequence ID" value="KRT93621.1"/>
    <property type="molecule type" value="Genomic_DNA"/>
</dbReference>
<dbReference type="STRING" id="1664069.BGLY_0748"/>
<evidence type="ECO:0000313" key="6">
    <source>
        <dbReference type="EMBL" id="MEC0486069.1"/>
    </source>
</evidence>
<dbReference type="PROSITE" id="PS50977">
    <property type="entry name" value="HTH_TETR_2"/>
    <property type="match status" value="1"/>
</dbReference>
<dbReference type="PROSITE" id="PS01081">
    <property type="entry name" value="HTH_TETR_1"/>
    <property type="match status" value="1"/>
</dbReference>
<evidence type="ECO:0000313" key="7">
    <source>
        <dbReference type="Proteomes" id="UP000036168"/>
    </source>
</evidence>
<sequence>MTEKEEKIIKAGLRLFAKNGFASTTIQEISNECGISKGAFYLHFKSKDALLLAIIKYYIDRMTENMKRIRQKNSPPKDIFKEQIAYQFKESKEHRDFILVMISEHSIPENSKIEEYFKNVSGKFHEAYQEALLAAYGDAAQPFLDDLTVMVQGIVHSYQNLFIFNELDIDFDELAGFIIRRVDEMISGMTQSGERPILAERTYLLYRDGPQKVDKNGILEEIATYRNHTDLAEDIHITLDVLEEELKLEAPRKPVIQGMLTNLEQEESLRHLFQMISRFLDR</sequence>